<organism evidence="10 11">
    <name type="scientific">Paenibacillus oryzisoli</name>
    <dbReference type="NCBI Taxonomy" id="1850517"/>
    <lineage>
        <taxon>Bacteria</taxon>
        <taxon>Bacillati</taxon>
        <taxon>Bacillota</taxon>
        <taxon>Bacilli</taxon>
        <taxon>Bacillales</taxon>
        <taxon>Paenibacillaceae</taxon>
        <taxon>Paenibacillus</taxon>
    </lineage>
</organism>
<dbReference type="RefSeq" id="WP_068663125.1">
    <property type="nucleotide sequence ID" value="NZ_LYPB01000050.1"/>
</dbReference>
<evidence type="ECO:0000259" key="8">
    <source>
        <dbReference type="Pfam" id="PF02449"/>
    </source>
</evidence>
<dbReference type="Gene3D" id="3.40.50.880">
    <property type="match status" value="1"/>
</dbReference>
<dbReference type="SUPFAM" id="SSF52317">
    <property type="entry name" value="Class I glutamine amidotransferase-like"/>
    <property type="match status" value="1"/>
</dbReference>
<keyword evidence="4" id="KW-0479">Metal-binding</keyword>
<keyword evidence="6" id="KW-0862">Zinc</keyword>
<evidence type="ECO:0000256" key="2">
    <source>
        <dbReference type="ARBA" id="ARBA00005940"/>
    </source>
</evidence>
<evidence type="ECO:0000259" key="9">
    <source>
        <dbReference type="Pfam" id="PF08532"/>
    </source>
</evidence>
<dbReference type="STRING" id="1850517.A8708_18155"/>
<keyword evidence="11" id="KW-1185">Reference proteome</keyword>
<dbReference type="InterPro" id="IPR013529">
    <property type="entry name" value="Glyco_hydro_42_N"/>
</dbReference>
<dbReference type="AlphaFoldDB" id="A0A198AHE5"/>
<comment type="similarity">
    <text evidence="2">Belongs to the glycosyl hydrolase 42 family.</text>
</comment>
<dbReference type="InterPro" id="IPR017853">
    <property type="entry name" value="GH"/>
</dbReference>
<dbReference type="InterPro" id="IPR013738">
    <property type="entry name" value="Beta_galactosidase_Trimer"/>
</dbReference>
<accession>A0A198AHE5</accession>
<evidence type="ECO:0000256" key="4">
    <source>
        <dbReference type="ARBA" id="ARBA00022723"/>
    </source>
</evidence>
<dbReference type="PANTHER" id="PTHR36447">
    <property type="entry name" value="BETA-GALACTOSIDASE GANA"/>
    <property type="match status" value="1"/>
</dbReference>
<dbReference type="GO" id="GO:0004565">
    <property type="term" value="F:beta-galactosidase activity"/>
    <property type="evidence" value="ECO:0007669"/>
    <property type="project" value="UniProtKB-EC"/>
</dbReference>
<gene>
    <name evidence="10" type="ORF">A8708_18155</name>
</gene>
<dbReference type="SUPFAM" id="SSF51445">
    <property type="entry name" value="(Trans)glycosidases"/>
    <property type="match status" value="1"/>
</dbReference>
<dbReference type="GO" id="GO:0005975">
    <property type="term" value="P:carbohydrate metabolic process"/>
    <property type="evidence" value="ECO:0007669"/>
    <property type="project" value="InterPro"/>
</dbReference>
<evidence type="ECO:0000313" key="10">
    <source>
        <dbReference type="EMBL" id="OAS20495.1"/>
    </source>
</evidence>
<reference evidence="10 11" key="1">
    <citation type="submission" date="2016-05" db="EMBL/GenBank/DDBJ databases">
        <title>Paenibacillus sp. 1ZS3-15 nov., isolated from the rhizosphere soil.</title>
        <authorList>
            <person name="Zhang X.X."/>
            <person name="Zhang J."/>
        </authorList>
    </citation>
    <scope>NUCLEOTIDE SEQUENCE [LARGE SCALE GENOMIC DNA]</scope>
    <source>
        <strain evidence="10 11">1ZS3-15</strain>
    </source>
</reference>
<dbReference type="PANTHER" id="PTHR36447:SF2">
    <property type="entry name" value="BETA-GALACTOSIDASE YESZ"/>
    <property type="match status" value="1"/>
</dbReference>
<evidence type="ECO:0000256" key="1">
    <source>
        <dbReference type="ARBA" id="ARBA00001412"/>
    </source>
</evidence>
<evidence type="ECO:0000256" key="6">
    <source>
        <dbReference type="ARBA" id="ARBA00022833"/>
    </source>
</evidence>
<dbReference type="Proteomes" id="UP000078454">
    <property type="component" value="Unassembled WGS sequence"/>
</dbReference>
<comment type="caution">
    <text evidence="10">The sequence shown here is derived from an EMBL/GenBank/DDBJ whole genome shotgun (WGS) entry which is preliminary data.</text>
</comment>
<evidence type="ECO:0000256" key="5">
    <source>
        <dbReference type="ARBA" id="ARBA00022801"/>
    </source>
</evidence>
<comment type="catalytic activity">
    <reaction evidence="1">
        <text>Hydrolysis of terminal non-reducing beta-D-galactose residues in beta-D-galactosides.</text>
        <dbReference type="EC" id="3.2.1.23"/>
    </reaction>
</comment>
<protein>
    <recommendedName>
        <fullName evidence="3">beta-galactosidase</fullName>
        <ecNumber evidence="3">3.2.1.23</ecNumber>
    </recommendedName>
</protein>
<keyword evidence="5" id="KW-0378">Hydrolase</keyword>
<dbReference type="GO" id="GO:0046872">
    <property type="term" value="F:metal ion binding"/>
    <property type="evidence" value="ECO:0007669"/>
    <property type="project" value="UniProtKB-KW"/>
</dbReference>
<evidence type="ECO:0000256" key="3">
    <source>
        <dbReference type="ARBA" id="ARBA00012756"/>
    </source>
</evidence>
<dbReference type="InterPro" id="IPR003476">
    <property type="entry name" value="Glyco_hydro_42"/>
</dbReference>
<dbReference type="Pfam" id="PF02449">
    <property type="entry name" value="Glyco_hydro_42"/>
    <property type="match status" value="1"/>
</dbReference>
<sequence>MKSQSTFHYGAVFKVQRDHSREHIRNQLNAMKEIGMNTAVIWPSVYWWEDQSLPRYPYNTGHYILQVAEEIGLKIIMELSGQITSLEYAPDFAMKEEYFAVKYEGTYTNDFLYFGYLNYNHPELSEIIRKQFAETARQYKQYTSLYGYDVWNETMFESYDVHTLQKYRRWLANKYGSIEVLNNTWDRVYRSFDDVQFNRWMWSSVMPVVDYHRFHKESIGMFLREWVQAVKEIDPSHPIIADNIHSMVTEDASFNRPQDDWNVAEHVDEFGISLYPKTTPNPMPPHKRWLVLTGSHSASKTGRFWISELQTHIKHMYNPESAVTAKELELWVWEAISHGAKGLIYWKWDPFNTGLQTGGRGLVDYQGRSTPRLEAATRISNILKMHESAFTSYEPEKPRVVILFDKDAHNFSKAYMAGYKPHAPDSIYLDSISGLHQLLWMLNIPVKLVTPEDVKQGELLPNQILFMTNQVSMSDSLAEAIHRFVSSGGTVIADGKMGEVEDNGILHTQQPGGHLNDMLGCEFIDIDAEQLDFVWKGDPKDEAVYPGYFERKTLTITSDEVVVKGTFRDGAPAFLERTINKGRIYVIATHLWYGYYKVRRPDTLAFMERFVQELGIQRLSMEHGNTRIKLLKGVGDALLFVFHYGQTCETVNIQLDMGEGSYRIENVYSGEISFATSRTEQLNLNVAVEANGVTILKLNQVADTMKGDE</sequence>
<evidence type="ECO:0000256" key="7">
    <source>
        <dbReference type="ARBA" id="ARBA00023295"/>
    </source>
</evidence>
<dbReference type="Gene3D" id="3.20.20.80">
    <property type="entry name" value="Glycosidases"/>
    <property type="match status" value="1"/>
</dbReference>
<proteinExistence type="inferred from homology"/>
<dbReference type="CDD" id="cd03143">
    <property type="entry name" value="A4_beta-galactosidase_middle_domain"/>
    <property type="match status" value="1"/>
</dbReference>
<feature type="domain" description="Beta-galactosidase trimerisation" evidence="9">
    <location>
        <begin position="400"/>
        <end position="591"/>
    </location>
</feature>
<dbReference type="Pfam" id="PF08532">
    <property type="entry name" value="Glyco_hydro_42M"/>
    <property type="match status" value="1"/>
</dbReference>
<dbReference type="EMBL" id="LYPB01000050">
    <property type="protein sequence ID" value="OAS20495.1"/>
    <property type="molecule type" value="Genomic_DNA"/>
</dbReference>
<keyword evidence="7" id="KW-0326">Glycosidase</keyword>
<dbReference type="InterPro" id="IPR029062">
    <property type="entry name" value="Class_I_gatase-like"/>
</dbReference>
<feature type="domain" description="Glycoside hydrolase family 42 N-terminal" evidence="8">
    <location>
        <begin position="21"/>
        <end position="377"/>
    </location>
</feature>
<dbReference type="EC" id="3.2.1.23" evidence="3"/>
<name>A0A198AHE5_9BACL</name>
<dbReference type="GO" id="GO:0009341">
    <property type="term" value="C:beta-galactosidase complex"/>
    <property type="evidence" value="ECO:0007669"/>
    <property type="project" value="InterPro"/>
</dbReference>
<evidence type="ECO:0000313" key="11">
    <source>
        <dbReference type="Proteomes" id="UP000078454"/>
    </source>
</evidence>